<accession>A0A834HPE3</accession>
<proteinExistence type="predicted"/>
<dbReference type="EMBL" id="JAACXV010015123">
    <property type="protein sequence ID" value="KAF7265054.1"/>
    <property type="molecule type" value="Genomic_DNA"/>
</dbReference>
<organism evidence="1 3">
    <name type="scientific">Rhynchophorus ferrugineus</name>
    <name type="common">Red palm weevil</name>
    <name type="synonym">Curculio ferrugineus</name>
    <dbReference type="NCBI Taxonomy" id="354439"/>
    <lineage>
        <taxon>Eukaryota</taxon>
        <taxon>Metazoa</taxon>
        <taxon>Ecdysozoa</taxon>
        <taxon>Arthropoda</taxon>
        <taxon>Hexapoda</taxon>
        <taxon>Insecta</taxon>
        <taxon>Pterygota</taxon>
        <taxon>Neoptera</taxon>
        <taxon>Endopterygota</taxon>
        <taxon>Coleoptera</taxon>
        <taxon>Polyphaga</taxon>
        <taxon>Cucujiformia</taxon>
        <taxon>Curculionidae</taxon>
        <taxon>Dryophthorinae</taxon>
        <taxon>Rhynchophorus</taxon>
    </lineage>
</organism>
<keyword evidence="3" id="KW-1185">Reference proteome</keyword>
<evidence type="ECO:0000313" key="2">
    <source>
        <dbReference type="EMBL" id="KAF7265054.1"/>
    </source>
</evidence>
<dbReference type="AlphaFoldDB" id="A0A834HPE3"/>
<comment type="caution">
    <text evidence="1">The sequence shown here is derived from an EMBL/GenBank/DDBJ whole genome shotgun (WGS) entry which is preliminary data.</text>
</comment>
<dbReference type="EMBL" id="JAACXV010015124">
    <property type="protein sequence ID" value="KAF7265053.1"/>
    <property type="molecule type" value="Genomic_DNA"/>
</dbReference>
<evidence type="ECO:0000313" key="3">
    <source>
        <dbReference type="Proteomes" id="UP000625711"/>
    </source>
</evidence>
<dbReference type="Proteomes" id="UP000625711">
    <property type="component" value="Unassembled WGS sequence"/>
</dbReference>
<sequence length="250" mass="29491">MLSFLKKFKNKIANIFSCVRIQNENREDGLDGKDVFTQELEVLLLNSFKKKLERTTVNWGRREPVKDESCYASEVKSKRDISIQYINIGSYQIRTPQYSNDLSDFVSLNGSYAILNNTKCDDISEMSNLLLPQNGHFGTTNLSVFKDKCIQYEPRKRPPTTNFSHFDFFSFKLQLVDRLKELKGDVVTLRHLLLQLESHPNKTVLFCDNRWRRQHFESKYVEAKNRAANFMTFYKLRRKKGKNRPNKRIK</sequence>
<evidence type="ECO:0000313" key="1">
    <source>
        <dbReference type="EMBL" id="KAF7265053.1"/>
    </source>
</evidence>
<name>A0A834HPE3_RHYFE</name>
<protein>
    <submittedName>
        <fullName evidence="1">Uncharacterized protein</fullName>
    </submittedName>
</protein>
<reference evidence="1" key="1">
    <citation type="submission" date="2020-08" db="EMBL/GenBank/DDBJ databases">
        <title>Genome sequencing and assembly of the red palm weevil Rhynchophorus ferrugineus.</title>
        <authorList>
            <person name="Dias G.B."/>
            <person name="Bergman C.M."/>
            <person name="Manee M."/>
        </authorList>
    </citation>
    <scope>NUCLEOTIDE SEQUENCE</scope>
    <source>
        <strain evidence="1">AA-2017</strain>
        <tissue evidence="1">Whole larva</tissue>
    </source>
</reference>
<gene>
    <name evidence="2" type="ORF">GWI33_021658</name>
    <name evidence="1" type="ORF">GWI33_021659</name>
</gene>